<evidence type="ECO:0000256" key="2">
    <source>
        <dbReference type="SAM" id="Phobius"/>
    </source>
</evidence>
<feature type="compositionally biased region" description="Basic and acidic residues" evidence="1">
    <location>
        <begin position="136"/>
        <end position="152"/>
    </location>
</feature>
<keyword evidence="2" id="KW-0812">Transmembrane</keyword>
<organism evidence="3 4">
    <name type="scientific">Biomphalaria glabrata</name>
    <name type="common">Bloodfluke planorb</name>
    <name type="synonym">Freshwater snail</name>
    <dbReference type="NCBI Taxonomy" id="6526"/>
    <lineage>
        <taxon>Eukaryota</taxon>
        <taxon>Metazoa</taxon>
        <taxon>Spiralia</taxon>
        <taxon>Lophotrochozoa</taxon>
        <taxon>Mollusca</taxon>
        <taxon>Gastropoda</taxon>
        <taxon>Heterobranchia</taxon>
        <taxon>Euthyneura</taxon>
        <taxon>Panpulmonata</taxon>
        <taxon>Hygrophila</taxon>
        <taxon>Lymnaeoidea</taxon>
        <taxon>Planorbidae</taxon>
        <taxon>Biomphalaria</taxon>
    </lineage>
</organism>
<dbReference type="AlphaFoldDB" id="A0A2C9LC40"/>
<proteinExistence type="predicted"/>
<keyword evidence="2" id="KW-1133">Transmembrane helix</keyword>
<sequence length="152" mass="16829">MDDVQKEYNYEPTTTTKKIKDNSMKGYIRGLYVLLACLTIAFSLTFLVCYMKMIHLRTTLGQMQALGYIAARNQDPLKSAQHGLSLEETKSKGDSNLSRTKRESLPCQDIIHSCERRIKKGEVGDSGSPGSYGPKGRSDKTKKGEKGDNGGC</sequence>
<dbReference type="Proteomes" id="UP000076420">
    <property type="component" value="Unassembled WGS sequence"/>
</dbReference>
<reference evidence="3" key="1">
    <citation type="submission" date="2020-05" db="UniProtKB">
        <authorList>
            <consortium name="EnsemblMetazoa"/>
        </authorList>
    </citation>
    <scope>IDENTIFICATION</scope>
    <source>
        <strain evidence="3">BB02</strain>
    </source>
</reference>
<dbReference type="EnsemblMetazoa" id="BGLB029527-RB">
    <property type="protein sequence ID" value="BGLB029527-PB"/>
    <property type="gene ID" value="BGLB029527"/>
</dbReference>
<evidence type="ECO:0000256" key="1">
    <source>
        <dbReference type="SAM" id="MobiDB-lite"/>
    </source>
</evidence>
<name>A0A2C9LC40_BIOGL</name>
<dbReference type="KEGG" id="bgt:106079859"/>
<gene>
    <name evidence="3" type="primary">106079859</name>
</gene>
<accession>A0A2C9LC40</accession>
<evidence type="ECO:0000313" key="3">
    <source>
        <dbReference type="EnsemblMetazoa" id="BGLB029527-PB"/>
    </source>
</evidence>
<feature type="region of interest" description="Disordered" evidence="1">
    <location>
        <begin position="80"/>
        <end position="104"/>
    </location>
</feature>
<evidence type="ECO:0000313" key="4">
    <source>
        <dbReference type="Proteomes" id="UP000076420"/>
    </source>
</evidence>
<feature type="transmembrane region" description="Helical" evidence="2">
    <location>
        <begin position="30"/>
        <end position="50"/>
    </location>
</feature>
<dbReference type="VEuPathDB" id="VectorBase:BGLAX_048208"/>
<protein>
    <submittedName>
        <fullName evidence="3">Uncharacterized protein</fullName>
    </submittedName>
</protein>
<feature type="region of interest" description="Disordered" evidence="1">
    <location>
        <begin position="116"/>
        <end position="152"/>
    </location>
</feature>
<keyword evidence="2" id="KW-0472">Membrane</keyword>
<dbReference type="VEuPathDB" id="VectorBase:BGLB029527"/>